<feature type="compositionally biased region" description="Low complexity" evidence="1">
    <location>
        <begin position="1"/>
        <end position="19"/>
    </location>
</feature>
<feature type="non-terminal residue" evidence="2">
    <location>
        <position position="77"/>
    </location>
</feature>
<reference evidence="2" key="1">
    <citation type="submission" date="2022-03" db="EMBL/GenBank/DDBJ databases">
        <authorList>
            <person name="Martin H S."/>
        </authorList>
    </citation>
    <scope>NUCLEOTIDE SEQUENCE</scope>
</reference>
<keyword evidence="3" id="KW-1185">Reference proteome</keyword>
<evidence type="ECO:0000313" key="3">
    <source>
        <dbReference type="Proteomes" id="UP000837857"/>
    </source>
</evidence>
<name>A0ABN8J1T6_9NEOP</name>
<accession>A0ABN8J1T6</accession>
<dbReference type="Proteomes" id="UP000837857">
    <property type="component" value="Chromosome 7"/>
</dbReference>
<proteinExistence type="predicted"/>
<evidence type="ECO:0000313" key="2">
    <source>
        <dbReference type="EMBL" id="CAH2073109.1"/>
    </source>
</evidence>
<evidence type="ECO:0000256" key="1">
    <source>
        <dbReference type="SAM" id="MobiDB-lite"/>
    </source>
</evidence>
<protein>
    <submittedName>
        <fullName evidence="2">Uncharacterized protein</fullName>
    </submittedName>
</protein>
<feature type="region of interest" description="Disordered" evidence="1">
    <location>
        <begin position="1"/>
        <end position="23"/>
    </location>
</feature>
<gene>
    <name evidence="2" type="ORF">IPOD504_LOCUS15488</name>
</gene>
<organism evidence="2 3">
    <name type="scientific">Iphiclides podalirius</name>
    <name type="common">scarce swallowtail</name>
    <dbReference type="NCBI Taxonomy" id="110791"/>
    <lineage>
        <taxon>Eukaryota</taxon>
        <taxon>Metazoa</taxon>
        <taxon>Ecdysozoa</taxon>
        <taxon>Arthropoda</taxon>
        <taxon>Hexapoda</taxon>
        <taxon>Insecta</taxon>
        <taxon>Pterygota</taxon>
        <taxon>Neoptera</taxon>
        <taxon>Endopterygota</taxon>
        <taxon>Lepidoptera</taxon>
        <taxon>Glossata</taxon>
        <taxon>Ditrysia</taxon>
        <taxon>Papilionoidea</taxon>
        <taxon>Papilionidae</taxon>
        <taxon>Papilioninae</taxon>
        <taxon>Iphiclides</taxon>
    </lineage>
</organism>
<sequence length="77" mass="9034">MSQQRRTTRATAQGQTGRGPHLRRYRIAKKNKIAAHHRKRLRKLTIPTSQYSLIPRELKIGADLRRDAMAMRPTMRQ</sequence>
<dbReference type="EMBL" id="OW152819">
    <property type="protein sequence ID" value="CAH2073109.1"/>
    <property type="molecule type" value="Genomic_DNA"/>
</dbReference>